<dbReference type="Proteomes" id="UP000526083">
    <property type="component" value="Unassembled WGS sequence"/>
</dbReference>
<organism evidence="2 3">
    <name type="scientific">Microbacterium halimionae</name>
    <dbReference type="NCBI Taxonomy" id="1526413"/>
    <lineage>
        <taxon>Bacteria</taxon>
        <taxon>Bacillati</taxon>
        <taxon>Actinomycetota</taxon>
        <taxon>Actinomycetes</taxon>
        <taxon>Micrococcales</taxon>
        <taxon>Microbacteriaceae</taxon>
        <taxon>Microbacterium</taxon>
    </lineage>
</organism>
<evidence type="ECO:0000313" key="2">
    <source>
        <dbReference type="EMBL" id="MBA8815442.1"/>
    </source>
</evidence>
<keyword evidence="3" id="KW-1185">Reference proteome</keyword>
<name>A0A7W3PL10_9MICO</name>
<proteinExistence type="predicted"/>
<accession>A0A7W3PL10</accession>
<gene>
    <name evidence="2" type="ORF">FHX48_000494</name>
</gene>
<feature type="transmembrane region" description="Helical" evidence="1">
    <location>
        <begin position="87"/>
        <end position="111"/>
    </location>
</feature>
<keyword evidence="1" id="KW-0472">Membrane</keyword>
<feature type="transmembrane region" description="Helical" evidence="1">
    <location>
        <begin position="117"/>
        <end position="140"/>
    </location>
</feature>
<protein>
    <submittedName>
        <fullName evidence="2">Uncharacterized protein</fullName>
    </submittedName>
</protein>
<comment type="caution">
    <text evidence="2">The sequence shown here is derived from an EMBL/GenBank/DDBJ whole genome shotgun (WGS) entry which is preliminary data.</text>
</comment>
<evidence type="ECO:0000256" key="1">
    <source>
        <dbReference type="SAM" id="Phobius"/>
    </source>
</evidence>
<evidence type="ECO:0000313" key="3">
    <source>
        <dbReference type="Proteomes" id="UP000526083"/>
    </source>
</evidence>
<feature type="transmembrane region" description="Helical" evidence="1">
    <location>
        <begin position="12"/>
        <end position="36"/>
    </location>
</feature>
<reference evidence="2 3" key="1">
    <citation type="submission" date="2020-07" db="EMBL/GenBank/DDBJ databases">
        <title>Sequencing the genomes of 1000 actinobacteria strains.</title>
        <authorList>
            <person name="Klenk H.-P."/>
        </authorList>
    </citation>
    <scope>NUCLEOTIDE SEQUENCE [LARGE SCALE GENOMIC DNA]</scope>
    <source>
        <strain evidence="2 3">DSM 27576</strain>
    </source>
</reference>
<dbReference type="RefSeq" id="WP_167048281.1">
    <property type="nucleotide sequence ID" value="NZ_JAAOZB010000002.1"/>
</dbReference>
<keyword evidence="1" id="KW-0812">Transmembrane</keyword>
<dbReference type="AlphaFoldDB" id="A0A7W3PL10"/>
<keyword evidence="1" id="KW-1133">Transmembrane helix</keyword>
<sequence>MKENSFWLATKLYWKTVGYAALAGTSASILTCAMVFAAARSLFGGENAIIIGPEAVIYGLVVGLLTWLFILVATLPLMRSLRHRRGLFVALAGLAPTVGWMLAILTVGAPFLSITPYFPVVGIVAGIGSATLAALATFFFPEAEPAEPR</sequence>
<feature type="transmembrane region" description="Helical" evidence="1">
    <location>
        <begin position="56"/>
        <end position="75"/>
    </location>
</feature>
<dbReference type="EMBL" id="JACGWY010000001">
    <property type="protein sequence ID" value="MBA8815442.1"/>
    <property type="molecule type" value="Genomic_DNA"/>
</dbReference>